<evidence type="ECO:0000313" key="2">
    <source>
        <dbReference type="Proteomes" id="UP001151760"/>
    </source>
</evidence>
<evidence type="ECO:0000313" key="1">
    <source>
        <dbReference type="EMBL" id="GJT18539.1"/>
    </source>
</evidence>
<reference evidence="1" key="2">
    <citation type="submission" date="2022-01" db="EMBL/GenBank/DDBJ databases">
        <authorList>
            <person name="Yamashiro T."/>
            <person name="Shiraishi A."/>
            <person name="Satake H."/>
            <person name="Nakayama K."/>
        </authorList>
    </citation>
    <scope>NUCLEOTIDE SEQUENCE</scope>
</reference>
<keyword evidence="2" id="KW-1185">Reference proteome</keyword>
<sequence length="594" mass="66384">MPYPLRSEFAQNILALGKVGIPSESSSLRCLLIDASIIVLTLPSMVAVISISLFFETLEEVFQDFQDTYESSDDDTNFVNKNQEPFVVNQDPDKNSSQSPPHIDHCCYGCGDSSDDIFCQRCTYESCGKGTHIGYNFSPKVTVISKPEPCNNQTVNELLQILSSVHPTSCSGDENSFTYDSKPNFVDDSPNIFNPPPQPSMYSYEICGNDAYYGYNCSPQVPFIYNPKLSWSESVRQKKEEEEKGITEDKAAKDRYWKITICFDDDKDEESSIPLKDVIISGLPPCIAITPVLSTKEAVDSLIMEDEHLDTIPATESDEVIKSSVEELVLIPSESEGISDGVCDVPLCDNPTPLKAFKDHSEIVVNSNNDDTSSDDDDFEDIEYVEASPPDLEIVSLEEVNDVDQEKEEFDLEDILQIQDVILREKLLNISRLITNIEFLNDNPTPDRVLKSPSSVPISVTDSNSFFKKSDTSFSFSDNSLPEFETFSDHTEETRSGSTTTHANNSLPEYDSFLFEVEPDQGGLTSVVMDEISDNSTNDPLLELPEFESFHFDPSFPRPPPEPPDVEICLNFEPDADVINNFDELNEDECFDPG</sequence>
<accession>A0ABQ5BZS6</accession>
<protein>
    <submittedName>
        <fullName evidence="1">Uncharacterized protein</fullName>
    </submittedName>
</protein>
<dbReference type="Proteomes" id="UP001151760">
    <property type="component" value="Unassembled WGS sequence"/>
</dbReference>
<organism evidence="1 2">
    <name type="scientific">Tanacetum coccineum</name>
    <dbReference type="NCBI Taxonomy" id="301880"/>
    <lineage>
        <taxon>Eukaryota</taxon>
        <taxon>Viridiplantae</taxon>
        <taxon>Streptophyta</taxon>
        <taxon>Embryophyta</taxon>
        <taxon>Tracheophyta</taxon>
        <taxon>Spermatophyta</taxon>
        <taxon>Magnoliopsida</taxon>
        <taxon>eudicotyledons</taxon>
        <taxon>Gunneridae</taxon>
        <taxon>Pentapetalae</taxon>
        <taxon>asterids</taxon>
        <taxon>campanulids</taxon>
        <taxon>Asterales</taxon>
        <taxon>Asteraceae</taxon>
        <taxon>Asteroideae</taxon>
        <taxon>Anthemideae</taxon>
        <taxon>Anthemidinae</taxon>
        <taxon>Tanacetum</taxon>
    </lineage>
</organism>
<comment type="caution">
    <text evidence="1">The sequence shown here is derived from an EMBL/GenBank/DDBJ whole genome shotgun (WGS) entry which is preliminary data.</text>
</comment>
<reference evidence="1" key="1">
    <citation type="journal article" date="2022" name="Int. J. Mol. Sci.">
        <title>Draft Genome of Tanacetum Coccineum: Genomic Comparison of Closely Related Tanacetum-Family Plants.</title>
        <authorList>
            <person name="Yamashiro T."/>
            <person name="Shiraishi A."/>
            <person name="Nakayama K."/>
            <person name="Satake H."/>
        </authorList>
    </citation>
    <scope>NUCLEOTIDE SEQUENCE</scope>
</reference>
<proteinExistence type="predicted"/>
<name>A0ABQ5BZS6_9ASTR</name>
<dbReference type="EMBL" id="BQNB010013644">
    <property type="protein sequence ID" value="GJT18539.1"/>
    <property type="molecule type" value="Genomic_DNA"/>
</dbReference>
<gene>
    <name evidence="1" type="ORF">Tco_0877245</name>
</gene>